<dbReference type="EMBL" id="BMSX01000017">
    <property type="protein sequence ID" value="GGR39168.1"/>
    <property type="molecule type" value="Genomic_DNA"/>
</dbReference>
<evidence type="ECO:0000313" key="2">
    <source>
        <dbReference type="EMBL" id="GGR39168.1"/>
    </source>
</evidence>
<organism evidence="2 3">
    <name type="scientific">Streptomyces aurantiogriseus</name>
    <dbReference type="NCBI Taxonomy" id="66870"/>
    <lineage>
        <taxon>Bacteria</taxon>
        <taxon>Bacillati</taxon>
        <taxon>Actinomycetota</taxon>
        <taxon>Actinomycetes</taxon>
        <taxon>Kitasatosporales</taxon>
        <taxon>Streptomycetaceae</taxon>
        <taxon>Streptomyces</taxon>
    </lineage>
</organism>
<protein>
    <submittedName>
        <fullName evidence="2">Uncharacterized protein</fullName>
    </submittedName>
</protein>
<comment type="caution">
    <text evidence="2">The sequence shown here is derived from an EMBL/GenBank/DDBJ whole genome shotgun (WGS) entry which is preliminary data.</text>
</comment>
<name>A0A918FJK5_9ACTN</name>
<feature type="compositionally biased region" description="Basic residues" evidence="1">
    <location>
        <begin position="1"/>
        <end position="10"/>
    </location>
</feature>
<dbReference type="RefSeq" id="WP_189941326.1">
    <property type="nucleotide sequence ID" value="NZ_BMSX01000017.1"/>
</dbReference>
<reference evidence="2" key="2">
    <citation type="submission" date="2020-09" db="EMBL/GenBank/DDBJ databases">
        <authorList>
            <person name="Sun Q."/>
            <person name="Ohkuma M."/>
        </authorList>
    </citation>
    <scope>NUCLEOTIDE SEQUENCE</scope>
    <source>
        <strain evidence="2">JCM 4346</strain>
    </source>
</reference>
<dbReference type="InterPro" id="IPR049693">
    <property type="entry name" value="Daptide_RRE"/>
</dbReference>
<feature type="region of interest" description="Disordered" evidence="1">
    <location>
        <begin position="1"/>
        <end position="26"/>
    </location>
</feature>
<proteinExistence type="predicted"/>
<reference evidence="2" key="1">
    <citation type="journal article" date="2014" name="Int. J. Syst. Evol. Microbiol.">
        <title>Complete genome sequence of Corynebacterium casei LMG S-19264T (=DSM 44701T), isolated from a smear-ripened cheese.</title>
        <authorList>
            <consortium name="US DOE Joint Genome Institute (JGI-PGF)"/>
            <person name="Walter F."/>
            <person name="Albersmeier A."/>
            <person name="Kalinowski J."/>
            <person name="Ruckert C."/>
        </authorList>
    </citation>
    <scope>NUCLEOTIDE SEQUENCE</scope>
    <source>
        <strain evidence="2">JCM 4346</strain>
    </source>
</reference>
<evidence type="ECO:0000256" key="1">
    <source>
        <dbReference type="SAM" id="MobiDB-lite"/>
    </source>
</evidence>
<accession>A0A918FJK5</accession>
<evidence type="ECO:0000313" key="3">
    <source>
        <dbReference type="Proteomes" id="UP000658320"/>
    </source>
</evidence>
<sequence>MDTPTRRRAKDHIMSWGSGGRRPASVPEGSVATIVLADARHLDAVTASGLAGPGTLVFVPGTGEATGSTIPYGGSLADPGADFALGEDFYLQTQDYASSAYMSVLGPTLIRVFGLEDFSAFVADADRALHEGVFPEFLITPAVLLADTAALGGPRDTDGPALRLYVDAEGRISTSPSGSPLGTVGDDLPTLVTRYEHVNAASEAPCAVSLGAAVPEEARTAALQTRPFLGRYLAAVKALRALTAQDIGGLKVSGFGHRLTSAATGDADLRDAALPLVLWNTEQAYVVAGSRVFAVDHAFAAAVERLLTGTTGSTDPTDSTDDTATGSLPVHVQDQVRAFFTDRGLPLGTPTTRIPAGAR</sequence>
<dbReference type="AlphaFoldDB" id="A0A918FJK5"/>
<dbReference type="NCBIfam" id="NF041823">
    <property type="entry name" value="daptide_RRE"/>
    <property type="match status" value="1"/>
</dbReference>
<keyword evidence="3" id="KW-1185">Reference proteome</keyword>
<gene>
    <name evidence="2" type="ORF">GCM10010251_64870</name>
</gene>
<dbReference type="Proteomes" id="UP000658320">
    <property type="component" value="Unassembled WGS sequence"/>
</dbReference>